<dbReference type="GO" id="GO:0009424">
    <property type="term" value="C:bacterial-type flagellum hook"/>
    <property type="evidence" value="ECO:0007669"/>
    <property type="project" value="InterPro"/>
</dbReference>
<evidence type="ECO:0000259" key="8">
    <source>
        <dbReference type="Pfam" id="PF06429"/>
    </source>
</evidence>
<evidence type="ECO:0000313" key="10">
    <source>
        <dbReference type="EMBL" id="MPM15878.1"/>
    </source>
</evidence>
<dbReference type="EMBL" id="VSSQ01002515">
    <property type="protein sequence ID" value="MPM15878.1"/>
    <property type="molecule type" value="Genomic_DNA"/>
</dbReference>
<dbReference type="SUPFAM" id="SSF64518">
    <property type="entry name" value="Phase 1 flagellin"/>
    <property type="match status" value="1"/>
</dbReference>
<evidence type="ECO:0000256" key="1">
    <source>
        <dbReference type="ARBA" id="ARBA00004365"/>
    </source>
</evidence>
<evidence type="ECO:0000259" key="7">
    <source>
        <dbReference type="Pfam" id="PF00460"/>
    </source>
</evidence>
<evidence type="ECO:0000256" key="4">
    <source>
        <dbReference type="ARBA" id="ARBA00022525"/>
    </source>
</evidence>
<dbReference type="NCBIfam" id="TIGR02492">
    <property type="entry name" value="flgK_ends"/>
    <property type="match status" value="1"/>
</dbReference>
<evidence type="ECO:0000256" key="6">
    <source>
        <dbReference type="SAM" id="Coils"/>
    </source>
</evidence>
<gene>
    <name evidence="10" type="ORF">SDC9_62252</name>
</gene>
<feature type="coiled-coil region" evidence="6">
    <location>
        <begin position="181"/>
        <end position="211"/>
    </location>
</feature>
<dbReference type="GO" id="GO:0044780">
    <property type="term" value="P:bacterial-type flagellum assembly"/>
    <property type="evidence" value="ECO:0007669"/>
    <property type="project" value="InterPro"/>
</dbReference>
<dbReference type="GO" id="GO:0005198">
    <property type="term" value="F:structural molecule activity"/>
    <property type="evidence" value="ECO:0007669"/>
    <property type="project" value="InterPro"/>
</dbReference>
<dbReference type="GO" id="GO:0005576">
    <property type="term" value="C:extracellular region"/>
    <property type="evidence" value="ECO:0007669"/>
    <property type="project" value="UniProtKB-SubCell"/>
</dbReference>
<evidence type="ECO:0000256" key="5">
    <source>
        <dbReference type="ARBA" id="ARBA00023143"/>
    </source>
</evidence>
<keyword evidence="4" id="KW-0964">Secreted</keyword>
<reference evidence="10" key="1">
    <citation type="submission" date="2019-08" db="EMBL/GenBank/DDBJ databases">
        <authorList>
            <person name="Kucharzyk K."/>
            <person name="Murdoch R.W."/>
            <person name="Higgins S."/>
            <person name="Loffler F."/>
        </authorList>
    </citation>
    <scope>NUCLEOTIDE SEQUENCE</scope>
</reference>
<keyword evidence="6" id="KW-0175">Coiled coil</keyword>
<evidence type="ECO:0008006" key="11">
    <source>
        <dbReference type="Google" id="ProtNLM"/>
    </source>
</evidence>
<organism evidence="10">
    <name type="scientific">bioreactor metagenome</name>
    <dbReference type="NCBI Taxonomy" id="1076179"/>
    <lineage>
        <taxon>unclassified sequences</taxon>
        <taxon>metagenomes</taxon>
        <taxon>ecological metagenomes</taxon>
    </lineage>
</organism>
<dbReference type="PANTHER" id="PTHR30033:SF1">
    <property type="entry name" value="FLAGELLAR HOOK-ASSOCIATED PROTEIN 1"/>
    <property type="match status" value="1"/>
</dbReference>
<dbReference type="AlphaFoldDB" id="A0A644XJ97"/>
<dbReference type="Pfam" id="PF00460">
    <property type="entry name" value="Flg_bb_rod"/>
    <property type="match status" value="1"/>
</dbReference>
<comment type="caution">
    <text evidence="10">The sequence shown here is derived from an EMBL/GenBank/DDBJ whole genome shotgun (WGS) entry which is preliminary data.</text>
</comment>
<dbReference type="InterPro" id="IPR002371">
    <property type="entry name" value="FlgK"/>
</dbReference>
<proteinExistence type="inferred from homology"/>
<sequence>MASTFGILETAKSGLSVAMQNQKITGHNIANANTVGYTRQRVITSAKESNAVYLIKPMEENRVGQGVEVISIQQVRSEYLDSQYRELNAKFSYSDSATQSLTYLEGLFNSELTAGEGLTGSIEDFFSAINTLAGNTTSEENRIALQKSAISLTQNFNLVYQEMESLWEDQNTSISTVAQTVNSLATKLVELNKAIARYERTGEAANDLRDERNLMLDELSGYVNITIENNASNPSMVDVSIGGVALVDGTSAYQLEVSNLNTELAGIADLNAQIAASTDPTEIADIQTEISNRLAQINAKYSVSLTSAANAGNAEMRDISLDGTALVTGSVAVSVESARSLSLDEKINFLGNRLSLGGTELRLGTEITGGDLSAHMEMVTSKDSGTPGIPYYMQQLNKLARSIAKNINDIHKEGYSYDTSTTGTSNSANGLYFFNVETEDDGYGNITEQYDNITAGNFSISSSINDSVWNIACSDVQVDVAKTNTGNSEIITKMYADLASSRYYGTLNGVVGHLSIALATNKSILNTRQSLLNSVDAQRSSVSGVSRDEETTNLIVYQQAYNACSRVISAIDEMLDVMINSMGTVGR</sequence>
<protein>
    <recommendedName>
        <fullName evidence="11">Flagellar hook-associated protein 1</fullName>
    </recommendedName>
</protein>
<dbReference type="InterPro" id="IPR001444">
    <property type="entry name" value="Flag_bb_rod_N"/>
</dbReference>
<dbReference type="InterPro" id="IPR053927">
    <property type="entry name" value="FlgK_helical"/>
</dbReference>
<feature type="domain" description="Flagellar basal body rod protein N-terminal" evidence="7">
    <location>
        <begin position="8"/>
        <end position="38"/>
    </location>
</feature>
<name>A0A644XJ97_9ZZZZ</name>
<keyword evidence="5" id="KW-0975">Bacterial flagellum</keyword>
<comment type="subcellular location">
    <subcellularLocation>
        <location evidence="1">Bacterial flagellum</location>
    </subcellularLocation>
    <subcellularLocation>
        <location evidence="2">Secreted</location>
    </subcellularLocation>
</comment>
<comment type="similarity">
    <text evidence="3">Belongs to the flagella basal body rod proteins family.</text>
</comment>
<dbReference type="InterPro" id="IPR010930">
    <property type="entry name" value="Flg_bb/hook_C_dom"/>
</dbReference>
<feature type="domain" description="Flagellar basal-body/hook protein C-terminal" evidence="8">
    <location>
        <begin position="541"/>
        <end position="580"/>
    </location>
</feature>
<dbReference type="PRINTS" id="PR01005">
    <property type="entry name" value="FLGHOOKAP1"/>
</dbReference>
<feature type="domain" description="Flagellar hook-associated protein FlgK helical" evidence="9">
    <location>
        <begin position="104"/>
        <end position="259"/>
    </location>
</feature>
<evidence type="ECO:0000259" key="9">
    <source>
        <dbReference type="Pfam" id="PF22638"/>
    </source>
</evidence>
<accession>A0A644XJ97</accession>
<dbReference type="Pfam" id="PF06429">
    <property type="entry name" value="Flg_bbr_C"/>
    <property type="match status" value="1"/>
</dbReference>
<dbReference type="PANTHER" id="PTHR30033">
    <property type="entry name" value="FLAGELLAR HOOK-ASSOCIATED PROTEIN 1"/>
    <property type="match status" value="1"/>
</dbReference>
<evidence type="ECO:0000256" key="3">
    <source>
        <dbReference type="ARBA" id="ARBA00009677"/>
    </source>
</evidence>
<dbReference type="Pfam" id="PF22638">
    <property type="entry name" value="FlgK_D1"/>
    <property type="match status" value="1"/>
</dbReference>
<evidence type="ECO:0000256" key="2">
    <source>
        <dbReference type="ARBA" id="ARBA00004613"/>
    </source>
</evidence>